<sequence length="282" mass="31392">MPARKSVSGRKPSARRLLAAEVARLRGESGKSLGQLADETTYDRTYLHKLETGVRIGSPEVIAALDKVYGTGERLAMLWELAREDVFPDKYKRFMELEATATVRYEYSAATVPGLLQTEAYAREVLGVARPGDEQELEERVVARLGRQRVLHQDSPPHYRAVLDEAVLRRALSEPEDWQRQLGHLLTTSRLAHVTLQVLPFSAGLHGLIGTSLTLLWQPDGSAVAYTEDSHSGELVEEAGGVERLRLSYDLLRDSALSPRESVAFIQRVMEDDATCETLDPN</sequence>
<dbReference type="InterPro" id="IPR010982">
    <property type="entry name" value="Lambda_DNA-bd_dom_sf"/>
</dbReference>
<dbReference type="PROSITE" id="PS50943">
    <property type="entry name" value="HTH_CROC1"/>
    <property type="match status" value="1"/>
</dbReference>
<reference evidence="2" key="1">
    <citation type="submission" date="2022-06" db="EMBL/GenBank/DDBJ databases">
        <title>WGS of actinobacteria.</title>
        <authorList>
            <person name="Thawai C."/>
        </authorList>
    </citation>
    <scope>NUCLEOTIDE SEQUENCE</scope>
    <source>
        <strain evidence="2">DSM 42010</strain>
    </source>
</reference>
<dbReference type="AlphaFoldDB" id="A0A9X2RVE3"/>
<dbReference type="Pfam" id="PF13560">
    <property type="entry name" value="HTH_31"/>
    <property type="match status" value="1"/>
</dbReference>
<dbReference type="Gene3D" id="1.10.260.40">
    <property type="entry name" value="lambda repressor-like DNA-binding domains"/>
    <property type="match status" value="1"/>
</dbReference>
<proteinExistence type="predicted"/>
<evidence type="ECO:0000259" key="1">
    <source>
        <dbReference type="PROSITE" id="PS50943"/>
    </source>
</evidence>
<dbReference type="RefSeq" id="WP_257633187.1">
    <property type="nucleotide sequence ID" value="NZ_JANIIC010000032.1"/>
</dbReference>
<evidence type="ECO:0000313" key="2">
    <source>
        <dbReference type="EMBL" id="MCQ8832376.1"/>
    </source>
</evidence>
<dbReference type="SMART" id="SM00530">
    <property type="entry name" value="HTH_XRE"/>
    <property type="match status" value="1"/>
</dbReference>
<dbReference type="SUPFAM" id="SSF47413">
    <property type="entry name" value="lambda repressor-like DNA-binding domains"/>
    <property type="match status" value="1"/>
</dbReference>
<accession>A0A9X2RVE3</accession>
<dbReference type="Pfam" id="PF19054">
    <property type="entry name" value="DUF5753"/>
    <property type="match status" value="1"/>
</dbReference>
<feature type="domain" description="HTH cro/C1-type" evidence="1">
    <location>
        <begin position="22"/>
        <end position="75"/>
    </location>
</feature>
<dbReference type="GO" id="GO:0003677">
    <property type="term" value="F:DNA binding"/>
    <property type="evidence" value="ECO:0007669"/>
    <property type="project" value="InterPro"/>
</dbReference>
<dbReference type="InterPro" id="IPR001387">
    <property type="entry name" value="Cro/C1-type_HTH"/>
</dbReference>
<comment type="caution">
    <text evidence="2">The sequence shown here is derived from an EMBL/GenBank/DDBJ whole genome shotgun (WGS) entry which is preliminary data.</text>
</comment>
<protein>
    <submittedName>
        <fullName evidence="2">Helix-turn-helix domain-containing protein</fullName>
    </submittedName>
</protein>
<gene>
    <name evidence="2" type="ORF">NQU54_25740</name>
</gene>
<name>A0A9X2RVE3_STRMQ</name>
<dbReference type="EMBL" id="JANIIC010000032">
    <property type="protein sequence ID" value="MCQ8832376.1"/>
    <property type="molecule type" value="Genomic_DNA"/>
</dbReference>
<dbReference type="InterPro" id="IPR043917">
    <property type="entry name" value="DUF5753"/>
</dbReference>
<dbReference type="CDD" id="cd00093">
    <property type="entry name" value="HTH_XRE"/>
    <property type="match status" value="1"/>
</dbReference>
<dbReference type="Proteomes" id="UP001142400">
    <property type="component" value="Unassembled WGS sequence"/>
</dbReference>
<keyword evidence="3" id="KW-1185">Reference proteome</keyword>
<organism evidence="2 3">
    <name type="scientific">Streptomyces malaysiensis subsp. samsunensis</name>
    <dbReference type="NCBI Taxonomy" id="459658"/>
    <lineage>
        <taxon>Bacteria</taxon>
        <taxon>Bacillati</taxon>
        <taxon>Actinomycetota</taxon>
        <taxon>Actinomycetes</taxon>
        <taxon>Kitasatosporales</taxon>
        <taxon>Streptomycetaceae</taxon>
        <taxon>Streptomyces</taxon>
        <taxon>Streptomyces violaceusniger group</taxon>
    </lineage>
</organism>
<evidence type="ECO:0000313" key="3">
    <source>
        <dbReference type="Proteomes" id="UP001142400"/>
    </source>
</evidence>